<dbReference type="CDD" id="cd05931">
    <property type="entry name" value="FAAL"/>
    <property type="match status" value="1"/>
</dbReference>
<evidence type="ECO:0000259" key="6">
    <source>
        <dbReference type="Pfam" id="PF23024"/>
    </source>
</evidence>
<evidence type="ECO:0000313" key="7">
    <source>
        <dbReference type="EMBL" id="CAJ1503786.1"/>
    </source>
</evidence>
<comment type="similarity">
    <text evidence="1">Belongs to the ATP-dependent AMP-binding enzyme family.</text>
</comment>
<keyword evidence="2 7" id="KW-0436">Ligase</keyword>
<evidence type="ECO:0000259" key="5">
    <source>
        <dbReference type="Pfam" id="PF00501"/>
    </source>
</evidence>
<sequence>MTQSQRSTPLKGLVQIEECLDSDGGIVLPPGETLISLIDRNIANVGDAVAFRYLDYAGQVEGQALELTWTQLGERLRAIGAGLQSLTAPGDRVAILAPQGLDYVTGFYAAVKCATVAVPLFAPELPGHTERLDTALRDSTPAVVLTTAAVRHIVDDFLGRLPQQLQPRVVVIDEIPDSAGEDFVPVDIDVDDVSHLQYTSGTTRPPVGVQVTHRSVATNLLQMILSIDMLDRNTHGLSWLPLYHDMGLSMIGFPAVYGGHSTLISPTAFIRRPQRWINALSEASRRGRVVTAAPNFAYELTAARGLPAPDADIDLSNVVMIVGSEPVNMAAITTFNEAFAPYGLPSTAIKPSYGIAEATLFVATIAPDAEASVLYLDRDQLGAGRAAPVAADAPGAVAQVSCGQVARSLSAVIVDAEHGAELPDAHIGEIWLHGENVTAGYWGRPDETRRAFGAHLRSRLDYGSHAGPTAADSAWLRTGDLGFYLDGELYVTGRTVDLMTLGGRAHYPHDIEATVAAASPMVRAGYVVAFAVPTEIADQLVIVAERATGTGRKDPAPAIAAIRAEVQRVHGVNAADIQFVQAGAIPRTTSGKLGRTACRQQYVAGTLGVH</sequence>
<dbReference type="RefSeq" id="WP_308486757.1">
    <property type="nucleotide sequence ID" value="NZ_OY726398.1"/>
</dbReference>
<keyword evidence="4" id="KW-0443">Lipid metabolism</keyword>
<dbReference type="InterPro" id="IPR040097">
    <property type="entry name" value="FAAL/FAAC"/>
</dbReference>
<dbReference type="GO" id="GO:0016874">
    <property type="term" value="F:ligase activity"/>
    <property type="evidence" value="ECO:0007669"/>
    <property type="project" value="UniProtKB-KW"/>
</dbReference>
<proteinExistence type="inferred from homology"/>
<dbReference type="InterPro" id="IPR000873">
    <property type="entry name" value="AMP-dep_synth/lig_dom"/>
</dbReference>
<evidence type="ECO:0000256" key="1">
    <source>
        <dbReference type="ARBA" id="ARBA00006432"/>
    </source>
</evidence>
<evidence type="ECO:0000313" key="8">
    <source>
        <dbReference type="Proteomes" id="UP001190464"/>
    </source>
</evidence>
<dbReference type="EMBL" id="OY726398">
    <property type="protein sequence ID" value="CAJ1503786.1"/>
    <property type="molecule type" value="Genomic_DNA"/>
</dbReference>
<dbReference type="Proteomes" id="UP001190464">
    <property type="component" value="Chromosome"/>
</dbReference>
<accession>A0ABM9LS43</accession>
<dbReference type="PANTHER" id="PTHR22754">
    <property type="entry name" value="DISCO-INTERACTING PROTEIN 2 DIP2 -RELATED"/>
    <property type="match status" value="1"/>
</dbReference>
<name>A0ABM9LS43_9MYCO</name>
<dbReference type="Pfam" id="PF00501">
    <property type="entry name" value="AMP-binding"/>
    <property type="match status" value="1"/>
</dbReference>
<evidence type="ECO:0000256" key="2">
    <source>
        <dbReference type="ARBA" id="ARBA00022598"/>
    </source>
</evidence>
<protein>
    <submittedName>
        <fullName evidence="7">Fatty acyl-AMP ligase</fullName>
    </submittedName>
</protein>
<dbReference type="InterPro" id="IPR042099">
    <property type="entry name" value="ANL_N_sf"/>
</dbReference>
<dbReference type="InterPro" id="IPR025110">
    <property type="entry name" value="AMP-bd_C"/>
</dbReference>
<keyword evidence="8" id="KW-1185">Reference proteome</keyword>
<dbReference type="Gene3D" id="3.30.300.30">
    <property type="match status" value="1"/>
</dbReference>
<dbReference type="SUPFAM" id="SSF56801">
    <property type="entry name" value="Acetyl-CoA synthetase-like"/>
    <property type="match status" value="1"/>
</dbReference>
<dbReference type="InterPro" id="IPR045851">
    <property type="entry name" value="AMP-bd_C_sf"/>
</dbReference>
<dbReference type="PANTHER" id="PTHR22754:SF32">
    <property type="entry name" value="DISCO-INTERACTING PROTEIN 2"/>
    <property type="match status" value="1"/>
</dbReference>
<reference evidence="7 8" key="1">
    <citation type="submission" date="2023-08" db="EMBL/GenBank/DDBJ databases">
        <authorList>
            <person name="Folkvardsen B D."/>
            <person name="Norman A."/>
        </authorList>
    </citation>
    <scope>NUCLEOTIDE SEQUENCE [LARGE SCALE GENOMIC DNA]</scope>
    <source>
        <strain evidence="7 8">Mu0102</strain>
    </source>
</reference>
<evidence type="ECO:0000256" key="4">
    <source>
        <dbReference type="ARBA" id="ARBA00023098"/>
    </source>
</evidence>
<dbReference type="NCBIfam" id="NF009124">
    <property type="entry name" value="PRK12476.1"/>
    <property type="match status" value="1"/>
</dbReference>
<evidence type="ECO:0000256" key="3">
    <source>
        <dbReference type="ARBA" id="ARBA00022832"/>
    </source>
</evidence>
<dbReference type="Pfam" id="PF23024">
    <property type="entry name" value="AMP-dom_DIP2-like"/>
    <property type="match status" value="1"/>
</dbReference>
<organism evidence="7 8">
    <name type="scientific">[Mycobacterium] holstebronense</name>
    <dbReference type="NCBI Taxonomy" id="3064288"/>
    <lineage>
        <taxon>Bacteria</taxon>
        <taxon>Bacillati</taxon>
        <taxon>Actinomycetota</taxon>
        <taxon>Actinomycetes</taxon>
        <taxon>Mycobacteriales</taxon>
        <taxon>Mycobacteriaceae</taxon>
        <taxon>Mycolicibacterium</taxon>
    </lineage>
</organism>
<feature type="domain" description="AMP-binding enzyme C-terminal" evidence="6">
    <location>
        <begin position="499"/>
        <end position="607"/>
    </location>
</feature>
<feature type="domain" description="AMP-dependent synthetase/ligase" evidence="5">
    <location>
        <begin position="40"/>
        <end position="442"/>
    </location>
</feature>
<dbReference type="Gene3D" id="3.40.50.12780">
    <property type="entry name" value="N-terminal domain of ligase-like"/>
    <property type="match status" value="1"/>
</dbReference>
<gene>
    <name evidence="7" type="ORF">MU0102_002080</name>
</gene>
<keyword evidence="3" id="KW-0276">Fatty acid metabolism</keyword>